<evidence type="ECO:0000313" key="11">
    <source>
        <dbReference type="EMBL" id="KAH3666027.1"/>
    </source>
</evidence>
<evidence type="ECO:0000259" key="9">
    <source>
        <dbReference type="PROSITE" id="PS51156"/>
    </source>
</evidence>
<evidence type="ECO:0000256" key="6">
    <source>
        <dbReference type="SAM" id="MobiDB-lite"/>
    </source>
</evidence>
<name>A0A9P8P742_9ASCO</name>
<dbReference type="GeneID" id="70236181"/>
<feature type="compositionally biased region" description="Basic residues" evidence="6">
    <location>
        <begin position="814"/>
        <end position="823"/>
    </location>
</feature>
<dbReference type="InterPro" id="IPR043151">
    <property type="entry name" value="BAH_sf"/>
</dbReference>
<feature type="region of interest" description="Disordered" evidence="6">
    <location>
        <begin position="340"/>
        <end position="379"/>
    </location>
</feature>
<dbReference type="Gene3D" id="2.30.30.490">
    <property type="match status" value="1"/>
</dbReference>
<feature type="compositionally biased region" description="Basic and acidic residues" evidence="6">
    <location>
        <begin position="16"/>
        <end position="43"/>
    </location>
</feature>
<dbReference type="SMART" id="SM00249">
    <property type="entry name" value="PHD"/>
    <property type="match status" value="3"/>
</dbReference>
<evidence type="ECO:0000256" key="2">
    <source>
        <dbReference type="ARBA" id="ARBA00022771"/>
    </source>
</evidence>
<dbReference type="GO" id="GO:0048189">
    <property type="term" value="C:Lid2 complex"/>
    <property type="evidence" value="ECO:0007669"/>
    <property type="project" value="TreeGrafter"/>
</dbReference>
<sequence>METARPKRRTTVNVNYKEKSELDFAQEQDKSAEASKKQTKKPDPPPVDPIPKTPTKQKFTDKSLYVPVDDVVPLNYQPKCDQEFNTLLDLKGAKVENNSLILKNGTKIKKGDFIYMVCEPPGEPFYIAMVKGFARKEKDNATKNPKNYNFEVCWFYRPRDLNRRSADTRVLFASLHMDECPIQSFRGFATVKHKSEIENLDAYRMLPNSFYFDKFYDRYMVKMYDVLPTKKLTNLPANYYKALNKRFEYVFFEIGRGQDLLADPKTCEKCLQWAASSDSVQCLKCEKIYHLLCLDPPITNKPKRGFAWFCAACNKDLEEKMSENRAHMLHSSLPSQIAASIKEEDSDDSEASSKLPTPVETDSRSQSTQPSDLETSTQTMPRYEELAIRFLETDKENSFKKRRDMEEWPYRYLGVHAKLEDALDLQDRPYPRAVSRLGSKHQFTGMVDWYDHPVVYYDGSKYAKSKSKKKTSKKKSTSPDENEQTKFPMPEKYKDYDLSDLPGWLQPKPKGYIERGGDETCELLWQQPEGQEEMVEKYLEDAKPYVEKLGMIPTTPNFVDAALKALMKNNYDPEAALKDVSKFTRKSLREPTFSEEEVKKFEDSVRINGSELHPVFKDVGTQTSAMIVRFYYLWKKTTNGHLIWDNYPGRPKNRLKKFTKTDGVDVNDPDDDSSYSMEKIKRNHVDFECKYCHTHSSNRWFKISGSTLPDSYNDTFPGLCTRCARLWREYAVEWEDPTEVMRKQSQRGGNGWKRKMEFELYEDSRMILQARDEYQARPRKITDEDKKFEPSLRNRTKVKEDSLKTEELSDDKSKKKSLKVKKPVKSENQKKTLTVTLPYNDGKPEEEPVKVKKRSSEEPAERKSKKAKTPTFVPRYESKFEIDEFEVGSDKEPESSLFRSDARPCCVCREASEFEEVVICHDCGLNVHASCYGVALPETDQDLSSFKWLCDACSNDRHPVLSTHYQCVLCPAKETKSFGGRSGDPNSIPDALKRTVSGNWCHAICAVFDPDCEFGSSSMQPVFGAELSLLKHSGKKCTICGLGGSLTDCSVCGKAMHVTCCQDTPGCSVGFELVPDKAFNARVRDHNKPAKPVPRVICRDHLNNNLVPLHIGAKLKGKREVPLLKLFCTELKKTSSVSSGEYWHKLYEELLHIIGDVKPVSGLPRVANRQCKHCRNTKSLHWYTDDGDICHQCYVRKQNDEGLIDNLPDVLSLNKVGLDGSKFGISGLDDRLIEPRMSIQGMLG</sequence>
<evidence type="ECO:0000259" key="10">
    <source>
        <dbReference type="PROSITE" id="PS51805"/>
    </source>
</evidence>
<feature type="compositionally biased region" description="Basic residues" evidence="6">
    <location>
        <begin position="1"/>
        <end position="10"/>
    </location>
</feature>
<feature type="compositionally biased region" description="Basic and acidic residues" evidence="6">
    <location>
        <begin position="778"/>
        <end position="813"/>
    </location>
</feature>
<keyword evidence="1" id="KW-0479">Metal-binding</keyword>
<dbReference type="GO" id="GO:0036205">
    <property type="term" value="P:histone catabolic process"/>
    <property type="evidence" value="ECO:0007669"/>
    <property type="project" value="TreeGrafter"/>
</dbReference>
<dbReference type="GO" id="GO:0004842">
    <property type="term" value="F:ubiquitin-protein transferase activity"/>
    <property type="evidence" value="ECO:0007669"/>
    <property type="project" value="TreeGrafter"/>
</dbReference>
<dbReference type="PROSITE" id="PS50016">
    <property type="entry name" value="ZF_PHD_2"/>
    <property type="match status" value="2"/>
</dbReference>
<dbReference type="Pfam" id="PF01426">
    <property type="entry name" value="BAH"/>
    <property type="match status" value="1"/>
</dbReference>
<keyword evidence="12" id="KW-1185">Reference proteome</keyword>
<dbReference type="PROSITE" id="PS51156">
    <property type="entry name" value="ELM2"/>
    <property type="match status" value="1"/>
</dbReference>
<dbReference type="InterPro" id="IPR011011">
    <property type="entry name" value="Znf_FYVE_PHD"/>
</dbReference>
<feature type="compositionally biased region" description="Basic residues" evidence="6">
    <location>
        <begin position="467"/>
        <end position="476"/>
    </location>
</feature>
<dbReference type="PROSITE" id="PS51805">
    <property type="entry name" value="EPHD"/>
    <property type="match status" value="1"/>
</dbReference>
<dbReference type="EMBL" id="JAEUBE010000295">
    <property type="protein sequence ID" value="KAH3666027.1"/>
    <property type="molecule type" value="Genomic_DNA"/>
</dbReference>
<feature type="domain" description="PHD-type" evidence="7">
    <location>
        <begin position="902"/>
        <end position="956"/>
    </location>
</feature>
<dbReference type="GO" id="GO:0003682">
    <property type="term" value="F:chromatin binding"/>
    <property type="evidence" value="ECO:0007669"/>
    <property type="project" value="InterPro"/>
</dbReference>
<evidence type="ECO:0000256" key="5">
    <source>
        <dbReference type="PROSITE-ProRule" id="PRU00146"/>
    </source>
</evidence>
<dbReference type="InterPro" id="IPR001965">
    <property type="entry name" value="Znf_PHD"/>
</dbReference>
<feature type="domain" description="ELM2" evidence="9">
    <location>
        <begin position="473"/>
        <end position="584"/>
    </location>
</feature>
<proteinExistence type="predicted"/>
<dbReference type="Proteomes" id="UP000769157">
    <property type="component" value="Unassembled WGS sequence"/>
</dbReference>
<feature type="domain" description="PHD-type" evidence="10">
    <location>
        <begin position="964"/>
        <end position="1102"/>
    </location>
</feature>
<dbReference type="GO" id="GO:0008270">
    <property type="term" value="F:zinc ion binding"/>
    <property type="evidence" value="ECO:0007669"/>
    <property type="project" value="UniProtKB-KW"/>
</dbReference>
<dbReference type="Gene3D" id="1.10.10.60">
    <property type="entry name" value="Homeodomain-like"/>
    <property type="match status" value="1"/>
</dbReference>
<dbReference type="PANTHER" id="PTHR47672">
    <property type="entry name" value="E3 UBIQUITIN-PROTEIN LIGASE SNT2"/>
    <property type="match status" value="1"/>
</dbReference>
<feature type="region of interest" description="Disordered" evidence="6">
    <location>
        <begin position="467"/>
        <end position="488"/>
    </location>
</feature>
<keyword evidence="3" id="KW-0862">Zinc</keyword>
<accession>A0A9P8P742</accession>
<dbReference type="Pfam" id="PF13832">
    <property type="entry name" value="zf-HC5HC2H_2"/>
    <property type="match status" value="1"/>
</dbReference>
<evidence type="ECO:0000259" key="8">
    <source>
        <dbReference type="PROSITE" id="PS51038"/>
    </source>
</evidence>
<evidence type="ECO:0000313" key="12">
    <source>
        <dbReference type="Proteomes" id="UP000769157"/>
    </source>
</evidence>
<dbReference type="InterPro" id="IPR000949">
    <property type="entry name" value="ELM2_dom"/>
</dbReference>
<dbReference type="InterPro" id="IPR029617">
    <property type="entry name" value="Snt2"/>
</dbReference>
<dbReference type="SUPFAM" id="SSF57903">
    <property type="entry name" value="FYVE/PHD zinc finger"/>
    <property type="match status" value="2"/>
</dbReference>
<reference evidence="11" key="1">
    <citation type="journal article" date="2021" name="Open Biol.">
        <title>Shared evolutionary footprints suggest mitochondrial oxidative damage underlies multiple complex I losses in fungi.</title>
        <authorList>
            <person name="Schikora-Tamarit M.A."/>
            <person name="Marcet-Houben M."/>
            <person name="Nosek J."/>
            <person name="Gabaldon T."/>
        </authorList>
    </citation>
    <scope>NUCLEOTIDE SEQUENCE</scope>
    <source>
        <strain evidence="11">CBS6075</strain>
    </source>
</reference>
<feature type="region of interest" description="Disordered" evidence="6">
    <location>
        <begin position="1"/>
        <end position="59"/>
    </location>
</feature>
<dbReference type="Pfam" id="PF00628">
    <property type="entry name" value="PHD"/>
    <property type="match status" value="1"/>
</dbReference>
<dbReference type="Pfam" id="PF13831">
    <property type="entry name" value="PHD_2"/>
    <property type="match status" value="1"/>
</dbReference>
<dbReference type="InterPro" id="IPR013083">
    <property type="entry name" value="Znf_RING/FYVE/PHD"/>
</dbReference>
<dbReference type="InterPro" id="IPR019787">
    <property type="entry name" value="Znf_PHD-finger"/>
</dbReference>
<dbReference type="AlphaFoldDB" id="A0A9P8P742"/>
<feature type="domain" description="PHD-type" evidence="7">
    <location>
        <begin position="264"/>
        <end position="316"/>
    </location>
</feature>
<dbReference type="PROSITE" id="PS51038">
    <property type="entry name" value="BAH"/>
    <property type="match status" value="1"/>
</dbReference>
<comment type="caution">
    <text evidence="11">The sequence shown here is derived from an EMBL/GenBank/DDBJ whole genome shotgun (WGS) entry which is preliminary data.</text>
</comment>
<dbReference type="InterPro" id="IPR019786">
    <property type="entry name" value="Zinc_finger_PHD-type_CS"/>
</dbReference>
<dbReference type="SMART" id="SM00439">
    <property type="entry name" value="BAH"/>
    <property type="match status" value="1"/>
</dbReference>
<dbReference type="InterPro" id="IPR009057">
    <property type="entry name" value="Homeodomain-like_sf"/>
</dbReference>
<dbReference type="SUPFAM" id="SSF46689">
    <property type="entry name" value="Homeodomain-like"/>
    <property type="match status" value="1"/>
</dbReference>
<feature type="compositionally biased region" description="Polar residues" evidence="6">
    <location>
        <begin position="364"/>
        <end position="379"/>
    </location>
</feature>
<organism evidence="11 12">
    <name type="scientific">Ogataea philodendri</name>
    <dbReference type="NCBI Taxonomy" id="1378263"/>
    <lineage>
        <taxon>Eukaryota</taxon>
        <taxon>Fungi</taxon>
        <taxon>Dikarya</taxon>
        <taxon>Ascomycota</taxon>
        <taxon>Saccharomycotina</taxon>
        <taxon>Pichiomycetes</taxon>
        <taxon>Pichiales</taxon>
        <taxon>Pichiaceae</taxon>
        <taxon>Ogataea</taxon>
    </lineage>
</organism>
<feature type="region of interest" description="Disordered" evidence="6">
    <location>
        <begin position="778"/>
        <end position="869"/>
    </location>
</feature>
<dbReference type="PANTHER" id="PTHR47672:SF1">
    <property type="entry name" value="E3 UBIQUITIN-PROTEIN LIGASE SNT2"/>
    <property type="match status" value="1"/>
</dbReference>
<dbReference type="InterPro" id="IPR001025">
    <property type="entry name" value="BAH_dom"/>
</dbReference>
<evidence type="ECO:0000256" key="4">
    <source>
        <dbReference type="ARBA" id="ARBA00023242"/>
    </source>
</evidence>
<dbReference type="Gene3D" id="3.30.40.10">
    <property type="entry name" value="Zinc/RING finger domain, C3HC4 (zinc finger)"/>
    <property type="match status" value="2"/>
</dbReference>
<keyword evidence="2 5" id="KW-0863">Zinc-finger</keyword>
<evidence type="ECO:0000256" key="3">
    <source>
        <dbReference type="ARBA" id="ARBA00022833"/>
    </source>
</evidence>
<evidence type="ECO:0000259" key="7">
    <source>
        <dbReference type="PROSITE" id="PS50016"/>
    </source>
</evidence>
<dbReference type="CDD" id="cd15497">
    <property type="entry name" value="PHD1_Snt2p_like"/>
    <property type="match status" value="1"/>
</dbReference>
<reference evidence="11" key="2">
    <citation type="submission" date="2021-01" db="EMBL/GenBank/DDBJ databases">
        <authorList>
            <person name="Schikora-Tamarit M.A."/>
        </authorList>
    </citation>
    <scope>NUCLEOTIDE SEQUENCE</scope>
    <source>
        <strain evidence="11">CBS6075</strain>
    </source>
</reference>
<dbReference type="InterPro" id="IPR034732">
    <property type="entry name" value="EPHD"/>
</dbReference>
<keyword evidence="4" id="KW-0539">Nucleus</keyword>
<protein>
    <submittedName>
        <fullName evidence="11">Uncharacterized protein</fullName>
    </submittedName>
</protein>
<dbReference type="OrthoDB" id="336088at2759"/>
<feature type="domain" description="BAH" evidence="8">
    <location>
        <begin position="106"/>
        <end position="227"/>
    </location>
</feature>
<evidence type="ECO:0000256" key="1">
    <source>
        <dbReference type="ARBA" id="ARBA00022723"/>
    </source>
</evidence>
<dbReference type="RefSeq" id="XP_046061231.1">
    <property type="nucleotide sequence ID" value="XM_046205270.1"/>
</dbReference>
<dbReference type="PROSITE" id="PS01359">
    <property type="entry name" value="ZF_PHD_1"/>
    <property type="match status" value="1"/>
</dbReference>
<feature type="compositionally biased region" description="Basic and acidic residues" evidence="6">
    <location>
        <begin position="842"/>
        <end position="862"/>
    </location>
</feature>
<gene>
    <name evidence="11" type="ORF">OGAPHI_004216</name>
</gene>